<keyword evidence="2" id="KW-0732">Signal</keyword>
<feature type="region of interest" description="Disordered" evidence="1">
    <location>
        <begin position="1040"/>
        <end position="1060"/>
    </location>
</feature>
<feature type="chain" id="PRO_5043902536" evidence="2">
    <location>
        <begin position="25"/>
        <end position="1060"/>
    </location>
</feature>
<evidence type="ECO:0000313" key="4">
    <source>
        <dbReference type="EMBL" id="MDI6448055.1"/>
    </source>
</evidence>
<dbReference type="AlphaFoldDB" id="A0AAW6TTX5"/>
<dbReference type="EMBL" id="JASCXX010000003">
    <property type="protein sequence ID" value="MDI6448055.1"/>
    <property type="molecule type" value="Genomic_DNA"/>
</dbReference>
<dbReference type="PANTHER" id="PTHR36453:SF1">
    <property type="entry name" value="RIGHT HANDED BETA HELIX DOMAIN-CONTAINING PROTEIN"/>
    <property type="match status" value="1"/>
</dbReference>
<proteinExistence type="predicted"/>
<evidence type="ECO:0000256" key="2">
    <source>
        <dbReference type="SAM" id="SignalP"/>
    </source>
</evidence>
<comment type="caution">
    <text evidence="4">The sequence shown here is derived from an EMBL/GenBank/DDBJ whole genome shotgun (WGS) entry which is preliminary data.</text>
</comment>
<feature type="signal peptide" evidence="2">
    <location>
        <begin position="1"/>
        <end position="24"/>
    </location>
</feature>
<organism evidence="4 5">
    <name type="scientific">Anaerobaca lacustris</name>
    <dbReference type="NCBI Taxonomy" id="3044600"/>
    <lineage>
        <taxon>Bacteria</taxon>
        <taxon>Pseudomonadati</taxon>
        <taxon>Planctomycetota</taxon>
        <taxon>Phycisphaerae</taxon>
        <taxon>Sedimentisphaerales</taxon>
        <taxon>Anaerobacaceae</taxon>
        <taxon>Anaerobaca</taxon>
    </lineage>
</organism>
<reference evidence="4" key="1">
    <citation type="submission" date="2023-05" db="EMBL/GenBank/DDBJ databases">
        <title>Anaerotaeda fermentans gen. nov., sp. nov., a novel anaerobic planctomycete of the new family within the order Sedimentisphaerales isolated from Taman Peninsula, Russia.</title>
        <authorList>
            <person name="Khomyakova M.A."/>
            <person name="Merkel A.Y."/>
            <person name="Slobodkin A.I."/>
        </authorList>
    </citation>
    <scope>NUCLEOTIDE SEQUENCE</scope>
    <source>
        <strain evidence="4">M17dextr</strain>
    </source>
</reference>
<evidence type="ECO:0000313" key="5">
    <source>
        <dbReference type="Proteomes" id="UP001431776"/>
    </source>
</evidence>
<dbReference type="PANTHER" id="PTHR36453">
    <property type="entry name" value="SECRETED PROTEIN-RELATED"/>
    <property type="match status" value="1"/>
</dbReference>
<sequence>MTSPMPCRSFIVLSVMFPCLSVGSAEKPFAWQQDYARVTETGDIEWTPREFRFVAGDRVRYIDYENGSDAHDGASRARPWKHHPWDARAGGVAAAAKGIDTYVFKGGVIYRGRLTVKEQGRPDRPIRLTRDPDWGQGPAIIAGSQAVTGWTRRAEHPDIPEPDVVWKAALDFAPRTVWMIDSGGAAVRLPLARHPNWKSQPEDHKAQWFRWTNDPHPFQPREGFSANDAKNLKGRDKDFVADALIYSEFGWVMGTPYPTKVQDFDPADGSVRFAGWTGGGNASIIFRGMRYYLEDKPHYLDDPDGEFWFDRKGSGGTLYVRLPGGIDPRTVRIEAGRYPDLVVGTDVAHLDISGLDFRWTTQPWNLDVAAWDFSTTPFGYRADALPACIRIWGRGEAIRIANCTFEDVVMGIQMRAVGVGSPIRDIVVEDNVFRNTDVGAAHFKDGAGWGFSHPVGVLDDVRLYRNYATNVGFRPTRYERGCTFDLSYAQRAHIAGNIVERSGAQAINVYAGKGATRGEVPLVRVLIHQNKAWKTMQNGNDFGGIESWQHGPVYIFNNLSFDARGQREGERSYHGNNPGFGHAYYLDGGFKNYVFNNIAWGLSNDPTSPLVNCSAFQEIISYQNTFFNNTAYNFFVGSRRQAPHAGRNKFLANVWQSMSERVFRHADPAKTEADGNAHHAGPQKQHFAYETNAYANNVFHDIGQMGVFETSGRWLRSLDDFRNALRQQQSMVADLGVMDSTATLRDPARGDFRLNSESAAVDRGAVVFVPWALYGVVAEWNFYPAGNDHTHIIDEHWYAKDYMTERDNYYQRPMYPLTAVNVAPADYIDGPLENFTAGALRLTPARKTYATISHAALNEPFTARLATRSRHGQDPQVREFTFEADELRTPAIHAGNFLIEVYFKADSDGWLIGKKQGTGYSLALRNGKAAFTVIGENGDGAELVSRASLADGRWHHLIAEADRNTQTLALYVDGRRDNVGPGVGPISLANEGDLYVGGRPDGDYLSGAMEFLRIAHGTLADARTTIEELYAWQFDGPARRDMARGEPKGRGRDAGAIESF</sequence>
<dbReference type="Proteomes" id="UP001431776">
    <property type="component" value="Unassembled WGS sequence"/>
</dbReference>
<evidence type="ECO:0000259" key="3">
    <source>
        <dbReference type="PROSITE" id="PS50025"/>
    </source>
</evidence>
<dbReference type="Pfam" id="PF13385">
    <property type="entry name" value="Laminin_G_3"/>
    <property type="match status" value="1"/>
</dbReference>
<dbReference type="InterPro" id="IPR011050">
    <property type="entry name" value="Pectin_lyase_fold/virulence"/>
</dbReference>
<dbReference type="Gene3D" id="2.160.20.10">
    <property type="entry name" value="Single-stranded right-handed beta-helix, Pectin lyase-like"/>
    <property type="match status" value="1"/>
</dbReference>
<dbReference type="SUPFAM" id="SSF49899">
    <property type="entry name" value="Concanavalin A-like lectins/glucanases"/>
    <property type="match status" value="1"/>
</dbReference>
<name>A0AAW6TTX5_9BACT</name>
<dbReference type="SUPFAM" id="SSF51126">
    <property type="entry name" value="Pectin lyase-like"/>
    <property type="match status" value="1"/>
</dbReference>
<dbReference type="SMART" id="SM00282">
    <property type="entry name" value="LamG"/>
    <property type="match status" value="1"/>
</dbReference>
<dbReference type="InterPro" id="IPR001791">
    <property type="entry name" value="Laminin_G"/>
</dbReference>
<dbReference type="InterPro" id="IPR013320">
    <property type="entry name" value="ConA-like_dom_sf"/>
</dbReference>
<accession>A0AAW6TTX5</accession>
<protein>
    <submittedName>
        <fullName evidence="4">LamG domain-containing protein</fullName>
    </submittedName>
</protein>
<evidence type="ECO:0000256" key="1">
    <source>
        <dbReference type="SAM" id="MobiDB-lite"/>
    </source>
</evidence>
<feature type="domain" description="Laminin G" evidence="3">
    <location>
        <begin position="876"/>
        <end position="1038"/>
    </location>
</feature>
<dbReference type="CDD" id="cd00110">
    <property type="entry name" value="LamG"/>
    <property type="match status" value="1"/>
</dbReference>
<gene>
    <name evidence="4" type="ORF">QJ522_03270</name>
</gene>
<keyword evidence="5" id="KW-1185">Reference proteome</keyword>
<dbReference type="RefSeq" id="WP_349243465.1">
    <property type="nucleotide sequence ID" value="NZ_JASCXX010000003.1"/>
</dbReference>
<dbReference type="Gene3D" id="2.60.120.200">
    <property type="match status" value="1"/>
</dbReference>
<dbReference type="InterPro" id="IPR012334">
    <property type="entry name" value="Pectin_lyas_fold"/>
</dbReference>
<dbReference type="PROSITE" id="PS50025">
    <property type="entry name" value="LAM_G_DOMAIN"/>
    <property type="match status" value="1"/>
</dbReference>